<evidence type="ECO:0000313" key="8">
    <source>
        <dbReference type="Proteomes" id="UP000236723"/>
    </source>
</evidence>
<name>A0A1H5WB81_9ACTN</name>
<accession>A0A1H5WB81</accession>
<evidence type="ECO:0000313" key="7">
    <source>
        <dbReference type="EMBL" id="SEF96608.1"/>
    </source>
</evidence>
<keyword evidence="2 4" id="KW-0238">DNA-binding</keyword>
<dbReference type="AlphaFoldDB" id="A0A1H5WB81"/>
<dbReference type="Pfam" id="PF00440">
    <property type="entry name" value="TetR_N"/>
    <property type="match status" value="1"/>
</dbReference>
<dbReference type="Proteomes" id="UP000236723">
    <property type="component" value="Unassembled WGS sequence"/>
</dbReference>
<evidence type="ECO:0000256" key="5">
    <source>
        <dbReference type="SAM" id="MobiDB-lite"/>
    </source>
</evidence>
<proteinExistence type="predicted"/>
<dbReference type="PANTHER" id="PTHR47506:SF1">
    <property type="entry name" value="HTH-TYPE TRANSCRIPTIONAL REGULATOR YJDC"/>
    <property type="match status" value="1"/>
</dbReference>
<keyword evidence="8" id="KW-1185">Reference proteome</keyword>
<feature type="compositionally biased region" description="Pro residues" evidence="5">
    <location>
        <begin position="140"/>
        <end position="156"/>
    </location>
</feature>
<evidence type="ECO:0000256" key="3">
    <source>
        <dbReference type="ARBA" id="ARBA00023163"/>
    </source>
</evidence>
<gene>
    <name evidence="7" type="ORF">SAMN04489712_102651</name>
</gene>
<protein>
    <submittedName>
        <fullName evidence="7">Transcriptional regulator, TetR family</fullName>
    </submittedName>
</protein>
<keyword evidence="1" id="KW-0805">Transcription regulation</keyword>
<evidence type="ECO:0000259" key="6">
    <source>
        <dbReference type="PROSITE" id="PS50977"/>
    </source>
</evidence>
<evidence type="ECO:0000256" key="4">
    <source>
        <dbReference type="PROSITE-ProRule" id="PRU00335"/>
    </source>
</evidence>
<dbReference type="PROSITE" id="PS50977">
    <property type="entry name" value="HTH_TETR_2"/>
    <property type="match status" value="1"/>
</dbReference>
<keyword evidence="3" id="KW-0804">Transcription</keyword>
<dbReference type="InterPro" id="IPR009057">
    <property type="entry name" value="Homeodomain-like_sf"/>
</dbReference>
<feature type="domain" description="HTH tetR-type" evidence="6">
    <location>
        <begin position="9"/>
        <end position="69"/>
    </location>
</feature>
<dbReference type="Gene3D" id="1.10.357.10">
    <property type="entry name" value="Tetracycline Repressor, domain 2"/>
    <property type="match status" value="1"/>
</dbReference>
<feature type="region of interest" description="Disordered" evidence="5">
    <location>
        <begin position="134"/>
        <end position="157"/>
    </location>
</feature>
<dbReference type="PRINTS" id="PR00455">
    <property type="entry name" value="HTHTETR"/>
</dbReference>
<dbReference type="InterPro" id="IPR001647">
    <property type="entry name" value="HTH_TetR"/>
</dbReference>
<feature type="DNA-binding region" description="H-T-H motif" evidence="4">
    <location>
        <begin position="32"/>
        <end position="51"/>
    </location>
</feature>
<dbReference type="SUPFAM" id="SSF46689">
    <property type="entry name" value="Homeodomain-like"/>
    <property type="match status" value="1"/>
</dbReference>
<dbReference type="PANTHER" id="PTHR47506">
    <property type="entry name" value="TRANSCRIPTIONAL REGULATORY PROTEIN"/>
    <property type="match status" value="1"/>
</dbReference>
<evidence type="ECO:0000256" key="1">
    <source>
        <dbReference type="ARBA" id="ARBA00023015"/>
    </source>
</evidence>
<dbReference type="GO" id="GO:0003677">
    <property type="term" value="F:DNA binding"/>
    <property type="evidence" value="ECO:0007669"/>
    <property type="project" value="UniProtKB-UniRule"/>
</dbReference>
<organism evidence="7 8">
    <name type="scientific">Thermomonospora echinospora</name>
    <dbReference type="NCBI Taxonomy" id="1992"/>
    <lineage>
        <taxon>Bacteria</taxon>
        <taxon>Bacillati</taxon>
        <taxon>Actinomycetota</taxon>
        <taxon>Actinomycetes</taxon>
        <taxon>Streptosporangiales</taxon>
        <taxon>Thermomonosporaceae</taxon>
        <taxon>Thermomonospora</taxon>
    </lineage>
</organism>
<evidence type="ECO:0000256" key="2">
    <source>
        <dbReference type="ARBA" id="ARBA00023125"/>
    </source>
</evidence>
<dbReference type="EMBL" id="FNVO01000002">
    <property type="protein sequence ID" value="SEF96608.1"/>
    <property type="molecule type" value="Genomic_DNA"/>
</dbReference>
<sequence>MIRMGRPRGFDEAEAVRSAATLFARRGYDGISVDDLVSHLGVHRNSLYKTFGSKRGLYLRALRWHLEHQVAPLLDAIRQAPDAATALHRSLDAQAAGADIGLLLMAVADRAPSDPDVAAEVERALADFDQAITQALTGGSPPPSPQAPAGDRPPPAEALAPALTATVLGLHLRGRVGAPAAEAVAALAGRLDRH</sequence>
<reference evidence="8" key="1">
    <citation type="submission" date="2016-10" db="EMBL/GenBank/DDBJ databases">
        <authorList>
            <person name="Varghese N."/>
            <person name="Submissions S."/>
        </authorList>
    </citation>
    <scope>NUCLEOTIDE SEQUENCE [LARGE SCALE GENOMIC DNA]</scope>
    <source>
        <strain evidence="8">DSM 43163</strain>
    </source>
</reference>